<evidence type="ECO:0000313" key="3">
    <source>
        <dbReference type="Proteomes" id="UP000007431"/>
    </source>
</evidence>
<dbReference type="InParanoid" id="D8Q291"/>
<reference evidence="2 3" key="1">
    <citation type="journal article" date="2010" name="Nat. Biotechnol.">
        <title>Genome sequence of the model mushroom Schizophyllum commune.</title>
        <authorList>
            <person name="Ohm R.A."/>
            <person name="de Jong J.F."/>
            <person name="Lugones L.G."/>
            <person name="Aerts A."/>
            <person name="Kothe E."/>
            <person name="Stajich J.E."/>
            <person name="de Vries R.P."/>
            <person name="Record E."/>
            <person name="Levasseur A."/>
            <person name="Baker S.E."/>
            <person name="Bartholomew K.A."/>
            <person name="Coutinho P.M."/>
            <person name="Erdmann S."/>
            <person name="Fowler T.J."/>
            <person name="Gathman A.C."/>
            <person name="Lombard V."/>
            <person name="Henrissat B."/>
            <person name="Knabe N."/>
            <person name="Kuees U."/>
            <person name="Lilly W.W."/>
            <person name="Lindquist E."/>
            <person name="Lucas S."/>
            <person name="Magnuson J.K."/>
            <person name="Piumi F."/>
            <person name="Raudaskoski M."/>
            <person name="Salamov A."/>
            <person name="Schmutz J."/>
            <person name="Schwarze F.W.M.R."/>
            <person name="vanKuyk P.A."/>
            <person name="Horton J.S."/>
            <person name="Grigoriev I.V."/>
            <person name="Woesten H.A.B."/>
        </authorList>
    </citation>
    <scope>NUCLEOTIDE SEQUENCE [LARGE SCALE GENOMIC DNA]</scope>
    <source>
        <strain evidence="3">H4-8 / FGSC 9210</strain>
    </source>
</reference>
<evidence type="ECO:0000256" key="1">
    <source>
        <dbReference type="SAM" id="SignalP"/>
    </source>
</evidence>
<keyword evidence="3" id="KW-1185">Reference proteome</keyword>
<feature type="signal peptide" evidence="1">
    <location>
        <begin position="1"/>
        <end position="17"/>
    </location>
</feature>
<gene>
    <name evidence="2" type="ORF">SCHCODRAFT_82134</name>
</gene>
<proteinExistence type="predicted"/>
<keyword evidence="1" id="KW-0732">Signal</keyword>
<name>D8Q291_SCHCM</name>
<feature type="chain" id="PRO_5003120511" evidence="1">
    <location>
        <begin position="18"/>
        <end position="181"/>
    </location>
</feature>
<protein>
    <submittedName>
        <fullName evidence="2">Expressed protein</fullName>
    </submittedName>
</protein>
<evidence type="ECO:0000313" key="2">
    <source>
        <dbReference type="EMBL" id="EFI98645.1"/>
    </source>
</evidence>
<sequence length="181" mass="19603">MFAPALALLSGLTLASATGLRSAFTSEYGQEQGDWLLHQATPSGFVLGGAATDQLTISAKVENGELVMTCPYQGYQAVLVAVPDSDPVAYEVQFVNSFSDLPARTIFGGWSLSDDRTGISNENFTKVVNAFGEGKGRWDVDLHSEKYDGLNTLEWVNTSYYDHGVYHGWFIVLDSANDASC</sequence>
<dbReference type="EMBL" id="GL377305">
    <property type="protein sequence ID" value="EFI98645.1"/>
    <property type="molecule type" value="Genomic_DNA"/>
</dbReference>
<dbReference type="Proteomes" id="UP000007431">
    <property type="component" value="Unassembled WGS sequence"/>
</dbReference>
<accession>D8Q291</accession>
<dbReference type="OrthoDB" id="3084260at2759"/>
<dbReference type="HOGENOM" id="CLU_127819_0_0_1"/>
<organism evidence="3">
    <name type="scientific">Schizophyllum commune (strain H4-8 / FGSC 9210)</name>
    <name type="common">Split gill fungus</name>
    <dbReference type="NCBI Taxonomy" id="578458"/>
    <lineage>
        <taxon>Eukaryota</taxon>
        <taxon>Fungi</taxon>
        <taxon>Dikarya</taxon>
        <taxon>Basidiomycota</taxon>
        <taxon>Agaricomycotina</taxon>
        <taxon>Agaricomycetes</taxon>
        <taxon>Agaricomycetidae</taxon>
        <taxon>Agaricales</taxon>
        <taxon>Schizophyllaceae</taxon>
        <taxon>Schizophyllum</taxon>
    </lineage>
</organism>
<dbReference type="AlphaFoldDB" id="D8Q291"/>
<dbReference type="VEuPathDB" id="FungiDB:SCHCODRAFT_02239711"/>